<dbReference type="OrthoDB" id="185373at2759"/>
<dbReference type="GO" id="GO:0009451">
    <property type="term" value="P:RNA modification"/>
    <property type="evidence" value="ECO:0007669"/>
    <property type="project" value="InterPro"/>
</dbReference>
<proteinExistence type="predicted"/>
<evidence type="ECO:0000313" key="3">
    <source>
        <dbReference type="EMBL" id="KAI5085043.1"/>
    </source>
</evidence>
<dbReference type="FunFam" id="1.25.40.10:FF:000073">
    <property type="entry name" value="Pentatricopeptide repeat-containing protein chloroplastic"/>
    <property type="match status" value="1"/>
</dbReference>
<feature type="repeat" description="PPR" evidence="2">
    <location>
        <begin position="478"/>
        <end position="512"/>
    </location>
</feature>
<evidence type="ECO:0000256" key="1">
    <source>
        <dbReference type="ARBA" id="ARBA00022737"/>
    </source>
</evidence>
<dbReference type="PROSITE" id="PS51375">
    <property type="entry name" value="PPR"/>
    <property type="match status" value="7"/>
</dbReference>
<dbReference type="EMBL" id="JABFUD020000001">
    <property type="protein sequence ID" value="KAI5085043.1"/>
    <property type="molecule type" value="Genomic_DNA"/>
</dbReference>
<dbReference type="Pfam" id="PF13041">
    <property type="entry name" value="PPR_2"/>
    <property type="match status" value="3"/>
</dbReference>
<dbReference type="InterPro" id="IPR002885">
    <property type="entry name" value="PPR_rpt"/>
</dbReference>
<reference evidence="3" key="1">
    <citation type="submission" date="2021-01" db="EMBL/GenBank/DDBJ databases">
        <title>Adiantum capillus-veneris genome.</title>
        <authorList>
            <person name="Fang Y."/>
            <person name="Liao Q."/>
        </authorList>
    </citation>
    <scope>NUCLEOTIDE SEQUENCE</scope>
    <source>
        <strain evidence="3">H3</strain>
        <tissue evidence="3">Leaf</tissue>
    </source>
</reference>
<comment type="caution">
    <text evidence="3">The sequence shown here is derived from an EMBL/GenBank/DDBJ whole genome shotgun (WGS) entry which is preliminary data.</text>
</comment>
<evidence type="ECO:0000313" key="4">
    <source>
        <dbReference type="Proteomes" id="UP000886520"/>
    </source>
</evidence>
<dbReference type="PANTHER" id="PTHR47926">
    <property type="entry name" value="PENTATRICOPEPTIDE REPEAT-CONTAINING PROTEIN"/>
    <property type="match status" value="1"/>
</dbReference>
<feature type="repeat" description="PPR" evidence="2">
    <location>
        <begin position="614"/>
        <end position="648"/>
    </location>
</feature>
<dbReference type="InterPro" id="IPR011990">
    <property type="entry name" value="TPR-like_helical_dom_sf"/>
</dbReference>
<name>A0A9D4ZRH4_ADICA</name>
<dbReference type="FunFam" id="1.25.40.10:FF:000158">
    <property type="entry name" value="pentatricopeptide repeat-containing protein At2g33680"/>
    <property type="match status" value="1"/>
</dbReference>
<feature type="repeat" description="PPR" evidence="2">
    <location>
        <begin position="277"/>
        <end position="311"/>
    </location>
</feature>
<protein>
    <recommendedName>
        <fullName evidence="5">Pentatricopeptide repeat-containing protein</fullName>
    </recommendedName>
</protein>
<gene>
    <name evidence="3" type="ORF">GOP47_0001212</name>
</gene>
<dbReference type="GO" id="GO:0048731">
    <property type="term" value="P:system development"/>
    <property type="evidence" value="ECO:0007669"/>
    <property type="project" value="UniProtKB-ARBA"/>
</dbReference>
<feature type="repeat" description="PPR" evidence="2">
    <location>
        <begin position="579"/>
        <end position="613"/>
    </location>
</feature>
<feature type="repeat" description="PPR" evidence="2">
    <location>
        <begin position="377"/>
        <end position="411"/>
    </location>
</feature>
<dbReference type="GO" id="GO:0003723">
    <property type="term" value="F:RNA binding"/>
    <property type="evidence" value="ECO:0007669"/>
    <property type="project" value="InterPro"/>
</dbReference>
<dbReference type="Gene3D" id="1.25.40.10">
    <property type="entry name" value="Tetratricopeptide repeat domain"/>
    <property type="match status" value="5"/>
</dbReference>
<sequence>MPPLLSLEDCARLLHGCKQEGSTRHALRLCACMLDNGLFAHPLVGGNHLLSLLVEMDCLVPAHLLFNRLPHRDENSWNMLISGYSRCGSPEQLLSLYKQMPEDQFFGICGSAFVALLKACTELKDVETGSKLHIHIATMGLHERDVFVGSTLIDMYAKCGSILKAEEAFDKLLVRNIVSWNALLTGYVEHCLGMEAIDHFEQMQHAGVYPDAVTMICTLKACAINEARSRGQELHMEISSRGLDRELRVGSALVDMYTKCGLLADAQNAFDRMPIQDVVVWTALITGYTDVGESREAINCYKRMQAEHILPNTVTYACALKACISIKAIEQGQDIHSDIERTGGKDLIISNALMNFYANSHLLAEATHVFNKLLSRDQVSWNTLIAAFIQWGHPGEALFYFCLMENECVSPDAVTVMLGLKACANLSCLDEGQSIHAEITKRGFDLELFVSSALIDCYAKHGFLREAQDVFEKLPSVDVIAWTTLVVGYAEHGLGEETLDCLECMRQGGSSPASATLESCLKACGSLGALGIGYNIHLDIAKRGWEQEVTVGSSLVDCYAKCGSMPEAQAVFNKVSARNVITWTALIAGYAQAGGMQDVVRVIEMMMVEGVEPNAVTTTSVLSACSRAGTVDVGQALFEEISTRGCIFFEHCTCMLELLSRAGQFQTAILLTMIMPFHPRRVAWRTILEAWQKTG</sequence>
<dbReference type="InterPro" id="IPR046960">
    <property type="entry name" value="PPR_At4g14850-like_plant"/>
</dbReference>
<dbReference type="Pfam" id="PF01535">
    <property type="entry name" value="PPR"/>
    <property type="match status" value="5"/>
</dbReference>
<keyword evidence="4" id="KW-1185">Reference proteome</keyword>
<organism evidence="3 4">
    <name type="scientific">Adiantum capillus-veneris</name>
    <name type="common">Maidenhair fern</name>
    <dbReference type="NCBI Taxonomy" id="13818"/>
    <lineage>
        <taxon>Eukaryota</taxon>
        <taxon>Viridiplantae</taxon>
        <taxon>Streptophyta</taxon>
        <taxon>Embryophyta</taxon>
        <taxon>Tracheophyta</taxon>
        <taxon>Polypodiopsida</taxon>
        <taxon>Polypodiidae</taxon>
        <taxon>Polypodiales</taxon>
        <taxon>Pteridineae</taxon>
        <taxon>Pteridaceae</taxon>
        <taxon>Vittarioideae</taxon>
        <taxon>Adiantum</taxon>
    </lineage>
</organism>
<dbReference type="FunFam" id="1.25.40.10:FF:000381">
    <property type="entry name" value="Pentatricopeptide repeat-containing protein"/>
    <property type="match status" value="1"/>
</dbReference>
<dbReference type="Proteomes" id="UP000886520">
    <property type="component" value="Chromosome 1"/>
</dbReference>
<evidence type="ECO:0008006" key="5">
    <source>
        <dbReference type="Google" id="ProtNLM"/>
    </source>
</evidence>
<accession>A0A9D4ZRH4</accession>
<feature type="repeat" description="PPR" evidence="2">
    <location>
        <begin position="176"/>
        <end position="210"/>
    </location>
</feature>
<dbReference type="AlphaFoldDB" id="A0A9D4ZRH4"/>
<feature type="repeat" description="PPR" evidence="2">
    <location>
        <begin position="73"/>
        <end position="107"/>
    </location>
</feature>
<evidence type="ECO:0000256" key="2">
    <source>
        <dbReference type="PROSITE-ProRule" id="PRU00708"/>
    </source>
</evidence>
<dbReference type="NCBIfam" id="TIGR00756">
    <property type="entry name" value="PPR"/>
    <property type="match status" value="5"/>
</dbReference>
<keyword evidence="1" id="KW-0677">Repeat</keyword>
<dbReference type="FunFam" id="1.25.40.10:FF:000031">
    <property type="entry name" value="Pentatricopeptide repeat-containing protein mitochondrial"/>
    <property type="match status" value="1"/>
</dbReference>